<dbReference type="Gene3D" id="3.40.50.1820">
    <property type="entry name" value="alpha/beta hydrolase"/>
    <property type="match status" value="1"/>
</dbReference>
<reference evidence="2 3" key="1">
    <citation type="submission" date="2020-09" db="EMBL/GenBank/DDBJ databases">
        <title>Sphingomonas sp., a new species isolated from pork steak.</title>
        <authorList>
            <person name="Heidler von Heilborn D."/>
        </authorList>
    </citation>
    <scope>NUCLEOTIDE SEQUENCE [LARGE SCALE GENOMIC DNA]</scope>
    <source>
        <strain evidence="3">S8-3T</strain>
    </source>
</reference>
<proteinExistence type="predicted"/>
<feature type="domain" description="Bacterial virulence" evidence="1">
    <location>
        <begin position="59"/>
        <end position="243"/>
    </location>
</feature>
<dbReference type="Proteomes" id="UP000516148">
    <property type="component" value="Chromosome"/>
</dbReference>
<protein>
    <submittedName>
        <fullName evidence="2">Type IV secretion system protein VirJ</fullName>
    </submittedName>
</protein>
<dbReference type="AlphaFoldDB" id="A0A7H0LDG5"/>
<dbReference type="Pfam" id="PF06057">
    <property type="entry name" value="VirJ"/>
    <property type="match status" value="1"/>
</dbReference>
<gene>
    <name evidence="2" type="ORF">H3Z74_12915</name>
</gene>
<dbReference type="KEGG" id="spap:H3Z74_12915"/>
<dbReference type="InterPro" id="IPR029058">
    <property type="entry name" value="AB_hydrolase_fold"/>
</dbReference>
<dbReference type="InterPro" id="IPR010333">
    <property type="entry name" value="VirJ"/>
</dbReference>
<keyword evidence="3" id="KW-1185">Reference proteome</keyword>
<dbReference type="EMBL" id="CP061038">
    <property type="protein sequence ID" value="QNQ07718.1"/>
    <property type="molecule type" value="Genomic_DNA"/>
</dbReference>
<dbReference type="SUPFAM" id="SSF53474">
    <property type="entry name" value="alpha/beta-Hydrolases"/>
    <property type="match status" value="1"/>
</dbReference>
<evidence type="ECO:0000313" key="3">
    <source>
        <dbReference type="Proteomes" id="UP000516148"/>
    </source>
</evidence>
<sequence>MARSSFSTRRRRPILRPILIVAATILVIGSAVAWAAGFFDSDPDHFFGSAAKGPVPVAALYMSGDMGLRFGMGSGVSHALAIRRIPVLGISSPALFAIHRTPVEVDAIVARGVRDVVARTGAERVILIGQSFGADVLGTGAAALPSDLRRRIAAIVLVVPGQGVFYRADPTGFAYRGTPDADPVAAAKSIGWAPYVCIYGEQETDSLCPRLKGTSARVIALPGGHFLHRDEPRLIATIIASLRPHVPQLNLKEVTQ</sequence>
<evidence type="ECO:0000313" key="2">
    <source>
        <dbReference type="EMBL" id="QNQ07718.1"/>
    </source>
</evidence>
<accession>A0A7H0LDG5</accession>
<name>A0A7H0LDG5_9SPHN</name>
<evidence type="ECO:0000259" key="1">
    <source>
        <dbReference type="Pfam" id="PF06057"/>
    </source>
</evidence>
<dbReference type="RefSeq" id="WP_187760065.1">
    <property type="nucleotide sequence ID" value="NZ_CP061038.1"/>
</dbReference>
<organism evidence="2 3">
    <name type="scientific">Sphingomonas alpina</name>
    <dbReference type="NCBI Taxonomy" id="653931"/>
    <lineage>
        <taxon>Bacteria</taxon>
        <taxon>Pseudomonadati</taxon>
        <taxon>Pseudomonadota</taxon>
        <taxon>Alphaproteobacteria</taxon>
        <taxon>Sphingomonadales</taxon>
        <taxon>Sphingomonadaceae</taxon>
        <taxon>Sphingomonas</taxon>
    </lineage>
</organism>